<reference evidence="2" key="1">
    <citation type="submission" date="2022-07" db="EMBL/GenBank/DDBJ databases">
        <title>Genome Sequence of Xylaria arbuscula.</title>
        <authorList>
            <person name="Buettner E."/>
        </authorList>
    </citation>
    <scope>NUCLEOTIDE SEQUENCE</scope>
    <source>
        <strain evidence="2">VT107</strain>
    </source>
</reference>
<evidence type="ECO:0000313" key="2">
    <source>
        <dbReference type="EMBL" id="KAJ3578846.1"/>
    </source>
</evidence>
<dbReference type="OrthoDB" id="2354757at2759"/>
<proteinExistence type="predicted"/>
<dbReference type="GO" id="GO:0032153">
    <property type="term" value="C:cell division site"/>
    <property type="evidence" value="ECO:0007669"/>
    <property type="project" value="TreeGrafter"/>
</dbReference>
<name>A0A9W8TRN1_9PEZI</name>
<dbReference type="AlphaFoldDB" id="A0A9W8TRN1"/>
<dbReference type="InterPro" id="IPR009571">
    <property type="entry name" value="SUR7/Rim9-like_fungi"/>
</dbReference>
<accession>A0A9W8TRN1</accession>
<keyword evidence="3" id="KW-1185">Reference proteome</keyword>
<keyword evidence="1" id="KW-0812">Transmembrane</keyword>
<evidence type="ECO:0008006" key="4">
    <source>
        <dbReference type="Google" id="ProtNLM"/>
    </source>
</evidence>
<dbReference type="InterPro" id="IPR051380">
    <property type="entry name" value="pH-response_reg_palI/RIM9"/>
</dbReference>
<dbReference type="Pfam" id="PF06687">
    <property type="entry name" value="SUR7"/>
    <property type="match status" value="1"/>
</dbReference>
<organism evidence="2 3">
    <name type="scientific">Xylaria arbuscula</name>
    <dbReference type="NCBI Taxonomy" id="114810"/>
    <lineage>
        <taxon>Eukaryota</taxon>
        <taxon>Fungi</taxon>
        <taxon>Dikarya</taxon>
        <taxon>Ascomycota</taxon>
        <taxon>Pezizomycotina</taxon>
        <taxon>Sordariomycetes</taxon>
        <taxon>Xylariomycetidae</taxon>
        <taxon>Xylariales</taxon>
        <taxon>Xylariaceae</taxon>
        <taxon>Xylaria</taxon>
    </lineage>
</organism>
<keyword evidence="1" id="KW-1133">Transmembrane helix</keyword>
<gene>
    <name evidence="2" type="ORF">NPX13_g1720</name>
</gene>
<feature type="transmembrane region" description="Helical" evidence="1">
    <location>
        <begin position="12"/>
        <end position="32"/>
    </location>
</feature>
<protein>
    <recommendedName>
        <fullName evidence="4">Pali-domain-containing protein</fullName>
    </recommendedName>
</protein>
<dbReference type="GO" id="GO:0005886">
    <property type="term" value="C:plasma membrane"/>
    <property type="evidence" value="ECO:0007669"/>
    <property type="project" value="InterPro"/>
</dbReference>
<dbReference type="Proteomes" id="UP001148614">
    <property type="component" value="Unassembled WGS sequence"/>
</dbReference>
<dbReference type="GO" id="GO:0035838">
    <property type="term" value="C:growing cell tip"/>
    <property type="evidence" value="ECO:0007669"/>
    <property type="project" value="TreeGrafter"/>
</dbReference>
<keyword evidence="1" id="KW-0472">Membrane</keyword>
<sequence length="240" mass="25999">MARTGFIHHIGTFFLLAATVLLIITDISAPVVKDISLLKIELGRNERSSVFSDDDDRIPSITFGTFGYCENDFTSAGSKDCSDSHIGYDPIAVVERRVGDTSFSDYAHDTARALTKVMVLHPIATGLAFISFFLALGAGFVGSFLAALGAFITFLVTAVVLITDFVSFSIVKSAVNDSTASVVASYGSAAWTTLVAAILCLLASVILLFTCCSARIHRRRESRYRESKVTSASPSRRRWF</sequence>
<evidence type="ECO:0000256" key="1">
    <source>
        <dbReference type="SAM" id="Phobius"/>
    </source>
</evidence>
<feature type="transmembrane region" description="Helical" evidence="1">
    <location>
        <begin position="148"/>
        <end position="171"/>
    </location>
</feature>
<evidence type="ECO:0000313" key="3">
    <source>
        <dbReference type="Proteomes" id="UP001148614"/>
    </source>
</evidence>
<comment type="caution">
    <text evidence="2">The sequence shown here is derived from an EMBL/GenBank/DDBJ whole genome shotgun (WGS) entry which is preliminary data.</text>
</comment>
<dbReference type="EMBL" id="JANPWZ010000163">
    <property type="protein sequence ID" value="KAJ3578846.1"/>
    <property type="molecule type" value="Genomic_DNA"/>
</dbReference>
<dbReference type="VEuPathDB" id="FungiDB:F4678DRAFT_468222"/>
<feature type="transmembrane region" description="Helical" evidence="1">
    <location>
        <begin position="191"/>
        <end position="216"/>
    </location>
</feature>
<feature type="transmembrane region" description="Helical" evidence="1">
    <location>
        <begin position="119"/>
        <end position="141"/>
    </location>
</feature>
<dbReference type="PANTHER" id="PTHR28013">
    <property type="entry name" value="PROTEIN DCV1-RELATED"/>
    <property type="match status" value="1"/>
</dbReference>
<dbReference type="PANTHER" id="PTHR28013:SF7">
    <property type="entry name" value="PALI-DOMAIN-CONTAINING PROTEIN"/>
    <property type="match status" value="1"/>
</dbReference>